<sequence length="256" mass="28896">METELTLLICSHTPESVADQICKLTKISGYSLHLKRKLVIRDSYFDTPARVLKSYGWALRLRETEGSYLIAAKGPSRLANSGVVERLELEDTWSPEAFHRILKEIPCTGCNLAFDETLGEMTDPLRAIEGVGFILIQARETTRRIMDVSEPARNERAAELAVDVVQFQFNNVTMIHYEVELESKSETGAEALRSVAGELQELFGSELRIWLHSKLATGWALERLLEDQSFQVPRVNLGPAVYERIEAMLKAEIKSE</sequence>
<gene>
    <name evidence="2" type="ORF">HY912_06760</name>
</gene>
<proteinExistence type="predicted"/>
<dbReference type="InterPro" id="IPR033469">
    <property type="entry name" value="CYTH-like_dom_sf"/>
</dbReference>
<dbReference type="PROSITE" id="PS51707">
    <property type="entry name" value="CYTH"/>
    <property type="match status" value="1"/>
</dbReference>
<dbReference type="AlphaFoldDB" id="A0A9D6YZS8"/>
<organism evidence="2 3">
    <name type="scientific">Desulfomonile tiedjei</name>
    <dbReference type="NCBI Taxonomy" id="2358"/>
    <lineage>
        <taxon>Bacteria</taxon>
        <taxon>Pseudomonadati</taxon>
        <taxon>Thermodesulfobacteriota</taxon>
        <taxon>Desulfomonilia</taxon>
        <taxon>Desulfomonilales</taxon>
        <taxon>Desulfomonilaceae</taxon>
        <taxon>Desulfomonile</taxon>
    </lineage>
</organism>
<dbReference type="SMART" id="SM01118">
    <property type="entry name" value="CYTH"/>
    <property type="match status" value="1"/>
</dbReference>
<accession>A0A9D6YZS8</accession>
<name>A0A9D6YZS8_9BACT</name>
<dbReference type="Gene3D" id="2.40.320.10">
    <property type="entry name" value="Hypothetical Protein Pfu-838710-001"/>
    <property type="match status" value="1"/>
</dbReference>
<protein>
    <submittedName>
        <fullName evidence="2">CYTH domain-containing protein</fullName>
    </submittedName>
</protein>
<dbReference type="Pfam" id="PF01928">
    <property type="entry name" value="CYTH"/>
    <property type="match status" value="1"/>
</dbReference>
<evidence type="ECO:0000313" key="3">
    <source>
        <dbReference type="Proteomes" id="UP000807825"/>
    </source>
</evidence>
<feature type="domain" description="CYTH" evidence="1">
    <location>
        <begin position="1"/>
        <end position="216"/>
    </location>
</feature>
<comment type="caution">
    <text evidence="2">The sequence shown here is derived from an EMBL/GenBank/DDBJ whole genome shotgun (WGS) entry which is preliminary data.</text>
</comment>
<dbReference type="EMBL" id="JACRDE010000189">
    <property type="protein sequence ID" value="MBI5249178.1"/>
    <property type="molecule type" value="Genomic_DNA"/>
</dbReference>
<evidence type="ECO:0000313" key="2">
    <source>
        <dbReference type="EMBL" id="MBI5249178.1"/>
    </source>
</evidence>
<reference evidence="2" key="1">
    <citation type="submission" date="2020-07" db="EMBL/GenBank/DDBJ databases">
        <title>Huge and variable diversity of episymbiotic CPR bacteria and DPANN archaea in groundwater ecosystems.</title>
        <authorList>
            <person name="He C.Y."/>
            <person name="Keren R."/>
            <person name="Whittaker M."/>
            <person name="Farag I.F."/>
            <person name="Doudna J."/>
            <person name="Cate J.H.D."/>
            <person name="Banfield J.F."/>
        </authorList>
    </citation>
    <scope>NUCLEOTIDE SEQUENCE</scope>
    <source>
        <strain evidence="2">NC_groundwater_1664_Pr3_B-0.1um_52_9</strain>
    </source>
</reference>
<dbReference type="Proteomes" id="UP000807825">
    <property type="component" value="Unassembled WGS sequence"/>
</dbReference>
<dbReference type="SUPFAM" id="SSF55154">
    <property type="entry name" value="CYTH-like phosphatases"/>
    <property type="match status" value="1"/>
</dbReference>
<evidence type="ECO:0000259" key="1">
    <source>
        <dbReference type="PROSITE" id="PS51707"/>
    </source>
</evidence>
<dbReference type="InterPro" id="IPR023577">
    <property type="entry name" value="CYTH_domain"/>
</dbReference>